<dbReference type="Gramene" id="Pp3c24_730V3.1">
    <property type="protein sequence ID" value="Pp3c24_730V3.1"/>
    <property type="gene ID" value="Pp3c24_730"/>
</dbReference>
<dbReference type="InParanoid" id="A0A2K1IF26"/>
<dbReference type="AlphaFoldDB" id="A0A2K1IF26"/>
<proteinExistence type="predicted"/>
<evidence type="ECO:0000313" key="3">
    <source>
        <dbReference type="Proteomes" id="UP000006727"/>
    </source>
</evidence>
<accession>A0A2K1IF26</accession>
<evidence type="ECO:0000313" key="1">
    <source>
        <dbReference type="EMBL" id="PNR27886.1"/>
    </source>
</evidence>
<dbReference type="EnsemblPlants" id="Pp3c24_730V3.1">
    <property type="protein sequence ID" value="Pp3c24_730V3.1"/>
    <property type="gene ID" value="Pp3c24_730"/>
</dbReference>
<organism evidence="1">
    <name type="scientific">Physcomitrium patens</name>
    <name type="common">Spreading-leaved earth moss</name>
    <name type="synonym">Physcomitrella patens</name>
    <dbReference type="NCBI Taxonomy" id="3218"/>
    <lineage>
        <taxon>Eukaryota</taxon>
        <taxon>Viridiplantae</taxon>
        <taxon>Streptophyta</taxon>
        <taxon>Embryophyta</taxon>
        <taxon>Bryophyta</taxon>
        <taxon>Bryophytina</taxon>
        <taxon>Bryopsida</taxon>
        <taxon>Funariidae</taxon>
        <taxon>Funariales</taxon>
        <taxon>Funariaceae</taxon>
        <taxon>Physcomitrium</taxon>
    </lineage>
</organism>
<reference evidence="1 3" key="1">
    <citation type="journal article" date="2008" name="Science">
        <title>The Physcomitrella genome reveals evolutionary insights into the conquest of land by plants.</title>
        <authorList>
            <person name="Rensing S."/>
            <person name="Lang D."/>
            <person name="Zimmer A."/>
            <person name="Terry A."/>
            <person name="Salamov A."/>
            <person name="Shapiro H."/>
            <person name="Nishiyama T."/>
            <person name="Perroud P.-F."/>
            <person name="Lindquist E."/>
            <person name="Kamisugi Y."/>
            <person name="Tanahashi T."/>
            <person name="Sakakibara K."/>
            <person name="Fujita T."/>
            <person name="Oishi K."/>
            <person name="Shin-I T."/>
            <person name="Kuroki Y."/>
            <person name="Toyoda A."/>
            <person name="Suzuki Y."/>
            <person name="Hashimoto A."/>
            <person name="Yamaguchi K."/>
            <person name="Sugano A."/>
            <person name="Kohara Y."/>
            <person name="Fujiyama A."/>
            <person name="Anterola A."/>
            <person name="Aoki S."/>
            <person name="Ashton N."/>
            <person name="Barbazuk W.B."/>
            <person name="Barker E."/>
            <person name="Bennetzen J."/>
            <person name="Bezanilla M."/>
            <person name="Blankenship R."/>
            <person name="Cho S.H."/>
            <person name="Dutcher S."/>
            <person name="Estelle M."/>
            <person name="Fawcett J.A."/>
            <person name="Gundlach H."/>
            <person name="Hanada K."/>
            <person name="Heyl A."/>
            <person name="Hicks K.A."/>
            <person name="Hugh J."/>
            <person name="Lohr M."/>
            <person name="Mayer K."/>
            <person name="Melkozernov A."/>
            <person name="Murata T."/>
            <person name="Nelson D."/>
            <person name="Pils B."/>
            <person name="Prigge M."/>
            <person name="Reiss B."/>
            <person name="Renner T."/>
            <person name="Rombauts S."/>
            <person name="Rushton P."/>
            <person name="Sanderfoot A."/>
            <person name="Schween G."/>
            <person name="Shiu S.-H."/>
            <person name="Stueber K."/>
            <person name="Theodoulou F.L."/>
            <person name="Tu H."/>
            <person name="Van de Peer Y."/>
            <person name="Verrier P.J."/>
            <person name="Waters E."/>
            <person name="Wood A."/>
            <person name="Yang L."/>
            <person name="Cove D."/>
            <person name="Cuming A."/>
            <person name="Hasebe M."/>
            <person name="Lucas S."/>
            <person name="Mishler D.B."/>
            <person name="Reski R."/>
            <person name="Grigoriev I."/>
            <person name="Quatrano R.S."/>
            <person name="Boore J.L."/>
        </authorList>
    </citation>
    <scope>NUCLEOTIDE SEQUENCE [LARGE SCALE GENOMIC DNA]</scope>
    <source>
        <strain evidence="2 3">cv. Gransden 2004</strain>
    </source>
</reference>
<evidence type="ECO:0000313" key="2">
    <source>
        <dbReference type="EnsemblPlants" id="Pp3c24_730V3.1"/>
    </source>
</evidence>
<name>A0A2K1IF26_PHYPA</name>
<dbReference type="EMBL" id="ABEU02000024">
    <property type="protein sequence ID" value="PNR27886.1"/>
    <property type="molecule type" value="Genomic_DNA"/>
</dbReference>
<dbReference type="Proteomes" id="UP000006727">
    <property type="component" value="Chromosome 24"/>
</dbReference>
<reference evidence="2" key="3">
    <citation type="submission" date="2020-12" db="UniProtKB">
        <authorList>
            <consortium name="EnsemblPlants"/>
        </authorList>
    </citation>
    <scope>IDENTIFICATION</scope>
</reference>
<keyword evidence="3" id="KW-1185">Reference proteome</keyword>
<sequence>MLGKIEYNNIAGDWKWFTSRPEATSSKALRLSTKKCTSCHLEPLQLWNCEKIHDLATKEEEVLWARTLQIHCYNWKVIGDFKFSRILG</sequence>
<protein>
    <submittedName>
        <fullName evidence="1 2">Uncharacterized protein</fullName>
    </submittedName>
</protein>
<reference evidence="1 3" key="2">
    <citation type="journal article" date="2018" name="Plant J.">
        <title>The Physcomitrella patens chromosome-scale assembly reveals moss genome structure and evolution.</title>
        <authorList>
            <person name="Lang D."/>
            <person name="Ullrich K.K."/>
            <person name="Murat F."/>
            <person name="Fuchs J."/>
            <person name="Jenkins J."/>
            <person name="Haas F.B."/>
            <person name="Piednoel M."/>
            <person name="Gundlach H."/>
            <person name="Van Bel M."/>
            <person name="Meyberg R."/>
            <person name="Vives C."/>
            <person name="Morata J."/>
            <person name="Symeonidi A."/>
            <person name="Hiss M."/>
            <person name="Muchero W."/>
            <person name="Kamisugi Y."/>
            <person name="Saleh O."/>
            <person name="Blanc G."/>
            <person name="Decker E.L."/>
            <person name="van Gessel N."/>
            <person name="Grimwood J."/>
            <person name="Hayes R.D."/>
            <person name="Graham S.W."/>
            <person name="Gunter L.E."/>
            <person name="McDaniel S.F."/>
            <person name="Hoernstein S.N.W."/>
            <person name="Larsson A."/>
            <person name="Li F.W."/>
            <person name="Perroud P.F."/>
            <person name="Phillips J."/>
            <person name="Ranjan P."/>
            <person name="Rokshar D.S."/>
            <person name="Rothfels C.J."/>
            <person name="Schneider L."/>
            <person name="Shu S."/>
            <person name="Stevenson D.W."/>
            <person name="Thummler F."/>
            <person name="Tillich M."/>
            <person name="Villarreal Aguilar J.C."/>
            <person name="Widiez T."/>
            <person name="Wong G.K."/>
            <person name="Wymore A."/>
            <person name="Zhang Y."/>
            <person name="Zimmer A.D."/>
            <person name="Quatrano R.S."/>
            <person name="Mayer K.F.X."/>
            <person name="Goodstein D."/>
            <person name="Casacuberta J.M."/>
            <person name="Vandepoele K."/>
            <person name="Reski R."/>
            <person name="Cuming A.C."/>
            <person name="Tuskan G.A."/>
            <person name="Maumus F."/>
            <person name="Salse J."/>
            <person name="Schmutz J."/>
            <person name="Rensing S.A."/>
        </authorList>
    </citation>
    <scope>NUCLEOTIDE SEQUENCE [LARGE SCALE GENOMIC DNA]</scope>
    <source>
        <strain evidence="2 3">cv. Gransden 2004</strain>
    </source>
</reference>
<gene>
    <name evidence="1" type="ORF">PHYPA_028478</name>
</gene>